<dbReference type="AlphaFoldDB" id="A0AAD7AYH0"/>
<feature type="region of interest" description="Disordered" evidence="1">
    <location>
        <begin position="163"/>
        <end position="230"/>
    </location>
</feature>
<dbReference type="EMBL" id="JARKIF010000111">
    <property type="protein sequence ID" value="KAJ7604244.1"/>
    <property type="molecule type" value="Genomic_DNA"/>
</dbReference>
<accession>A0AAD7AYH0</accession>
<evidence type="ECO:0000313" key="2">
    <source>
        <dbReference type="EMBL" id="KAJ7604244.1"/>
    </source>
</evidence>
<feature type="compositionally biased region" description="Polar residues" evidence="1">
    <location>
        <begin position="200"/>
        <end position="216"/>
    </location>
</feature>
<feature type="region of interest" description="Disordered" evidence="1">
    <location>
        <begin position="1"/>
        <end position="91"/>
    </location>
</feature>
<dbReference type="Proteomes" id="UP001221142">
    <property type="component" value="Unassembled WGS sequence"/>
</dbReference>
<comment type="caution">
    <text evidence="2">The sequence shown here is derived from an EMBL/GenBank/DDBJ whole genome shotgun (WGS) entry which is preliminary data.</text>
</comment>
<reference evidence="2" key="1">
    <citation type="submission" date="2023-03" db="EMBL/GenBank/DDBJ databases">
        <title>Massive genome expansion in bonnet fungi (Mycena s.s.) driven by repeated elements and novel gene families across ecological guilds.</title>
        <authorList>
            <consortium name="Lawrence Berkeley National Laboratory"/>
            <person name="Harder C.B."/>
            <person name="Miyauchi S."/>
            <person name="Viragh M."/>
            <person name="Kuo A."/>
            <person name="Thoen E."/>
            <person name="Andreopoulos B."/>
            <person name="Lu D."/>
            <person name="Skrede I."/>
            <person name="Drula E."/>
            <person name="Henrissat B."/>
            <person name="Morin E."/>
            <person name="Kohler A."/>
            <person name="Barry K."/>
            <person name="LaButti K."/>
            <person name="Morin E."/>
            <person name="Salamov A."/>
            <person name="Lipzen A."/>
            <person name="Mereny Z."/>
            <person name="Hegedus B."/>
            <person name="Baldrian P."/>
            <person name="Stursova M."/>
            <person name="Weitz H."/>
            <person name="Taylor A."/>
            <person name="Grigoriev I.V."/>
            <person name="Nagy L.G."/>
            <person name="Martin F."/>
            <person name="Kauserud H."/>
        </authorList>
    </citation>
    <scope>NUCLEOTIDE SEQUENCE</scope>
    <source>
        <strain evidence="2">9284</strain>
    </source>
</reference>
<evidence type="ECO:0000256" key="1">
    <source>
        <dbReference type="SAM" id="MobiDB-lite"/>
    </source>
</evidence>
<evidence type="ECO:0000313" key="3">
    <source>
        <dbReference type="Proteomes" id="UP001221142"/>
    </source>
</evidence>
<proteinExistence type="predicted"/>
<gene>
    <name evidence="2" type="ORF">FB45DRAFT_1044000</name>
</gene>
<keyword evidence="3" id="KW-1185">Reference proteome</keyword>
<protein>
    <submittedName>
        <fullName evidence="2">Uncharacterized protein</fullName>
    </submittedName>
</protein>
<feature type="compositionally biased region" description="Low complexity" evidence="1">
    <location>
        <begin position="71"/>
        <end position="91"/>
    </location>
</feature>
<organism evidence="2 3">
    <name type="scientific">Roridomyces roridus</name>
    <dbReference type="NCBI Taxonomy" id="1738132"/>
    <lineage>
        <taxon>Eukaryota</taxon>
        <taxon>Fungi</taxon>
        <taxon>Dikarya</taxon>
        <taxon>Basidiomycota</taxon>
        <taxon>Agaricomycotina</taxon>
        <taxon>Agaricomycetes</taxon>
        <taxon>Agaricomycetidae</taxon>
        <taxon>Agaricales</taxon>
        <taxon>Marasmiineae</taxon>
        <taxon>Mycenaceae</taxon>
        <taxon>Roridomyces</taxon>
    </lineage>
</organism>
<sequence length="230" mass="24849">MTVMTRKMHKEAGLPSLPTRLPTDVPKMASPPRPRNPSSSKKKADSIPVARSQQRIIAPHTVLSSPTRFDSPSPLSSCPSSPSARSTASSTYFTAASSITEVDDMFDDELRSAVHPGVLRAQRKLGDRWKFAVDGETVRMYMPQPGSPEPPVRKMSLGQEWARLGTPASTYGDPCGSGRPSRESSSYRVSSPDGTARGTPISSRGSPFSAQPTQAGRCSGRYGEFQHVKE</sequence>
<name>A0AAD7AYH0_9AGAR</name>